<dbReference type="AlphaFoldDB" id="A0A4C1YQH6"/>
<evidence type="ECO:0000313" key="1">
    <source>
        <dbReference type="EMBL" id="GBP76615.1"/>
    </source>
</evidence>
<reference evidence="1 2" key="1">
    <citation type="journal article" date="2019" name="Commun. Biol.">
        <title>The bagworm genome reveals a unique fibroin gene that provides high tensile strength.</title>
        <authorList>
            <person name="Kono N."/>
            <person name="Nakamura H."/>
            <person name="Ohtoshi R."/>
            <person name="Tomita M."/>
            <person name="Numata K."/>
            <person name="Arakawa K."/>
        </authorList>
    </citation>
    <scope>NUCLEOTIDE SEQUENCE [LARGE SCALE GENOMIC DNA]</scope>
</reference>
<organism evidence="1 2">
    <name type="scientific">Eumeta variegata</name>
    <name type="common">Bagworm moth</name>
    <name type="synonym">Eumeta japonica</name>
    <dbReference type="NCBI Taxonomy" id="151549"/>
    <lineage>
        <taxon>Eukaryota</taxon>
        <taxon>Metazoa</taxon>
        <taxon>Ecdysozoa</taxon>
        <taxon>Arthropoda</taxon>
        <taxon>Hexapoda</taxon>
        <taxon>Insecta</taxon>
        <taxon>Pterygota</taxon>
        <taxon>Neoptera</taxon>
        <taxon>Endopterygota</taxon>
        <taxon>Lepidoptera</taxon>
        <taxon>Glossata</taxon>
        <taxon>Ditrysia</taxon>
        <taxon>Tineoidea</taxon>
        <taxon>Psychidae</taxon>
        <taxon>Oiketicinae</taxon>
        <taxon>Eumeta</taxon>
    </lineage>
</organism>
<comment type="caution">
    <text evidence="1">The sequence shown here is derived from an EMBL/GenBank/DDBJ whole genome shotgun (WGS) entry which is preliminary data.</text>
</comment>
<proteinExistence type="predicted"/>
<accession>A0A4C1YQH6</accession>
<protein>
    <submittedName>
        <fullName evidence="1">Uncharacterized protein</fullName>
    </submittedName>
</protein>
<sequence length="115" mass="13335">MDGKQEKFTKNVSHSTFHVAVSTSARFHRDELMAHRLKQVDDDARRRTRRRDVLILLSYIRSSRWTDSWSGLRAAVGYRCTRTVSRGNPERRLMSSGGRLMAETILRTDIYAPIP</sequence>
<gene>
    <name evidence="1" type="ORF">EVAR_37729_1</name>
</gene>
<dbReference type="EMBL" id="BGZK01001295">
    <property type="protein sequence ID" value="GBP76615.1"/>
    <property type="molecule type" value="Genomic_DNA"/>
</dbReference>
<dbReference type="Proteomes" id="UP000299102">
    <property type="component" value="Unassembled WGS sequence"/>
</dbReference>
<name>A0A4C1YQH6_EUMVA</name>
<evidence type="ECO:0000313" key="2">
    <source>
        <dbReference type="Proteomes" id="UP000299102"/>
    </source>
</evidence>
<keyword evidence="2" id="KW-1185">Reference proteome</keyword>